<evidence type="ECO:0000259" key="4">
    <source>
        <dbReference type="PROSITE" id="PS50970"/>
    </source>
</evidence>
<dbReference type="RefSeq" id="WP_160746042.1">
    <property type="nucleotide sequence ID" value="NZ_WTYK01000003.1"/>
</dbReference>
<protein>
    <submittedName>
        <fullName evidence="5">Homocysteine S-methyltransferase</fullName>
    </submittedName>
</protein>
<feature type="binding site" evidence="3">
    <location>
        <position position="303"/>
    </location>
    <ligand>
        <name>Zn(2+)</name>
        <dbReference type="ChEBI" id="CHEBI:29105"/>
    </ligand>
</feature>
<keyword evidence="2 3" id="KW-0808">Transferase</keyword>
<gene>
    <name evidence="5" type="ORF">GRI75_05875</name>
</gene>
<evidence type="ECO:0000256" key="1">
    <source>
        <dbReference type="ARBA" id="ARBA00022603"/>
    </source>
</evidence>
<reference evidence="5 6" key="1">
    <citation type="submission" date="2019-12" db="EMBL/GenBank/DDBJ databases">
        <title>Genomic-based taxomic classification of the family Erythrobacteraceae.</title>
        <authorList>
            <person name="Xu L."/>
        </authorList>
    </citation>
    <scope>NUCLEOTIDE SEQUENCE [LARGE SCALE GENOMIC DNA]</scope>
    <source>
        <strain evidence="5 6">MCCC 1K02066</strain>
    </source>
</reference>
<dbReference type="PROSITE" id="PS50970">
    <property type="entry name" value="HCY"/>
    <property type="match status" value="1"/>
</dbReference>
<dbReference type="Proteomes" id="UP000469159">
    <property type="component" value="Unassembled WGS sequence"/>
</dbReference>
<dbReference type="Gene3D" id="3.20.20.330">
    <property type="entry name" value="Homocysteine-binding-like domain"/>
    <property type="match status" value="1"/>
</dbReference>
<accession>A0A6I4UUH4</accession>
<dbReference type="PANTHER" id="PTHR11103">
    <property type="entry name" value="SLR1189 PROTEIN"/>
    <property type="match status" value="1"/>
</dbReference>
<keyword evidence="3" id="KW-0479">Metal-binding</keyword>
<dbReference type="GO" id="GO:0046872">
    <property type="term" value="F:metal ion binding"/>
    <property type="evidence" value="ECO:0007669"/>
    <property type="project" value="UniProtKB-KW"/>
</dbReference>
<organism evidence="5 6">
    <name type="scientific">Croceibacterium soli</name>
    <dbReference type="NCBI Taxonomy" id="1739690"/>
    <lineage>
        <taxon>Bacteria</taxon>
        <taxon>Pseudomonadati</taxon>
        <taxon>Pseudomonadota</taxon>
        <taxon>Alphaproteobacteria</taxon>
        <taxon>Sphingomonadales</taxon>
        <taxon>Erythrobacteraceae</taxon>
        <taxon>Croceibacterium</taxon>
    </lineage>
</organism>
<dbReference type="GO" id="GO:0032259">
    <property type="term" value="P:methylation"/>
    <property type="evidence" value="ECO:0007669"/>
    <property type="project" value="UniProtKB-KW"/>
</dbReference>
<feature type="binding site" evidence="3">
    <location>
        <position position="304"/>
    </location>
    <ligand>
        <name>Zn(2+)</name>
        <dbReference type="ChEBI" id="CHEBI:29105"/>
    </ligand>
</feature>
<dbReference type="AlphaFoldDB" id="A0A6I4UUH4"/>
<dbReference type="EMBL" id="WTYK01000003">
    <property type="protein sequence ID" value="MXP41173.1"/>
    <property type="molecule type" value="Genomic_DNA"/>
</dbReference>
<dbReference type="InterPro" id="IPR036589">
    <property type="entry name" value="HCY_dom_sf"/>
</dbReference>
<dbReference type="SUPFAM" id="SSF82282">
    <property type="entry name" value="Homocysteine S-methyltransferase"/>
    <property type="match status" value="1"/>
</dbReference>
<keyword evidence="1 3" id="KW-0489">Methyltransferase</keyword>
<dbReference type="GO" id="GO:0008168">
    <property type="term" value="F:methyltransferase activity"/>
    <property type="evidence" value="ECO:0007669"/>
    <property type="project" value="UniProtKB-UniRule"/>
</dbReference>
<sequence length="320" mass="34200">MTDTLTATPTRARDLPQLQDKLFLTDGGLETTLLFLDGVDLACFAAVDMLRKPGGRAHLERYFETYLAIAKEAGTGFVLESATWRASRDWAEPLGMSLEELAACNREAIEMLVDLRRRHETPECPIVVSGCIGPRGDGYDPGKVMSVDEAREYHSWQAGIFADAGADMITGITITNVPEAIGLVQAAEDAGLPAAISFTVETDSRLPTGDTIADAIAAVDRATGGGPAYYMINCAHPSHFAPALLAGGEWTKRIRGLRANASRLSHAELDGMEELDAGDAEELGREHGELMASLPHLTVLGGCCGTDHRHIAAIAEAVTR</sequence>
<evidence type="ECO:0000256" key="2">
    <source>
        <dbReference type="ARBA" id="ARBA00022679"/>
    </source>
</evidence>
<dbReference type="PANTHER" id="PTHR11103:SF18">
    <property type="entry name" value="SLR1189 PROTEIN"/>
    <property type="match status" value="1"/>
</dbReference>
<evidence type="ECO:0000313" key="6">
    <source>
        <dbReference type="Proteomes" id="UP000469159"/>
    </source>
</evidence>
<feature type="binding site" evidence="3">
    <location>
        <position position="234"/>
    </location>
    <ligand>
        <name>Zn(2+)</name>
        <dbReference type="ChEBI" id="CHEBI:29105"/>
    </ligand>
</feature>
<name>A0A6I4UUH4_9SPHN</name>
<dbReference type="Pfam" id="PF02574">
    <property type="entry name" value="S-methyl_trans"/>
    <property type="match status" value="1"/>
</dbReference>
<keyword evidence="3" id="KW-0862">Zinc</keyword>
<comment type="cofactor">
    <cofactor evidence="3">
        <name>Zn(2+)</name>
        <dbReference type="ChEBI" id="CHEBI:29105"/>
    </cofactor>
</comment>
<proteinExistence type="predicted"/>
<evidence type="ECO:0000313" key="5">
    <source>
        <dbReference type="EMBL" id="MXP41173.1"/>
    </source>
</evidence>
<evidence type="ECO:0000256" key="3">
    <source>
        <dbReference type="PROSITE-ProRule" id="PRU00333"/>
    </source>
</evidence>
<dbReference type="InterPro" id="IPR003726">
    <property type="entry name" value="HCY_dom"/>
</dbReference>
<feature type="domain" description="Hcy-binding" evidence="4">
    <location>
        <begin position="11"/>
        <end position="318"/>
    </location>
</feature>
<comment type="caution">
    <text evidence="5">The sequence shown here is derived from an EMBL/GenBank/DDBJ whole genome shotgun (WGS) entry which is preliminary data.</text>
</comment>
<keyword evidence="6" id="KW-1185">Reference proteome</keyword>
<dbReference type="OrthoDB" id="9803687at2"/>